<dbReference type="PROSITE" id="PS51368">
    <property type="entry name" value="UREASE_3"/>
    <property type="match status" value="1"/>
</dbReference>
<dbReference type="AlphaFoldDB" id="A0A7S1XNQ6"/>
<dbReference type="NCBIfam" id="TIGR00193">
    <property type="entry name" value="urease_gam"/>
    <property type="match status" value="1"/>
</dbReference>
<dbReference type="SUPFAM" id="SSF54111">
    <property type="entry name" value="Urease, gamma-subunit"/>
    <property type="match status" value="1"/>
</dbReference>
<dbReference type="Pfam" id="PF00547">
    <property type="entry name" value="Urease_gamma"/>
    <property type="match status" value="1"/>
</dbReference>
<dbReference type="HAMAP" id="MF_01953">
    <property type="entry name" value="Urease_alpha"/>
    <property type="match status" value="1"/>
</dbReference>
<dbReference type="InterPro" id="IPR011059">
    <property type="entry name" value="Metal-dep_hydrolase_composite"/>
</dbReference>
<dbReference type="UniPathway" id="UPA00258">
    <property type="reaction ID" value="UER00370"/>
</dbReference>
<dbReference type="InterPro" id="IPR036461">
    <property type="entry name" value="Urease_betasu_sf"/>
</dbReference>
<dbReference type="Gene3D" id="3.20.20.140">
    <property type="entry name" value="Metal-dependent hydrolases"/>
    <property type="match status" value="1"/>
</dbReference>
<organism evidence="12">
    <name type="scientific">Phaeomonas parva</name>
    <dbReference type="NCBI Taxonomy" id="124430"/>
    <lineage>
        <taxon>Eukaryota</taxon>
        <taxon>Sar</taxon>
        <taxon>Stramenopiles</taxon>
        <taxon>Ochrophyta</taxon>
        <taxon>Pinguiophyceae</taxon>
        <taxon>Pinguiochrysidales</taxon>
        <taxon>Pinguiochrysidaceae</taxon>
        <taxon>Phaeomonas</taxon>
    </lineage>
</organism>
<evidence type="ECO:0000256" key="4">
    <source>
        <dbReference type="ARBA" id="ARBA00022723"/>
    </source>
</evidence>
<feature type="binding site" description="via carbamate group" evidence="8">
    <location>
        <position position="494"/>
    </location>
    <ligand>
        <name>Ni(2+)</name>
        <dbReference type="ChEBI" id="CHEBI:49786"/>
        <label>2</label>
    </ligand>
</feature>
<feature type="modified residue" description="N6-carboxylysine" evidence="7">
    <location>
        <position position="494"/>
    </location>
</feature>
<dbReference type="InterPro" id="IPR036463">
    <property type="entry name" value="Urease_gamma_sf"/>
</dbReference>
<evidence type="ECO:0000256" key="10">
    <source>
        <dbReference type="PROSITE-ProRule" id="PRU00700"/>
    </source>
</evidence>
<dbReference type="SUPFAM" id="SSF51278">
    <property type="entry name" value="Urease, beta-subunit"/>
    <property type="match status" value="1"/>
</dbReference>
<dbReference type="Pfam" id="PF01979">
    <property type="entry name" value="Amidohydro_1"/>
    <property type="match status" value="1"/>
</dbReference>
<dbReference type="NCBIfam" id="TIGR01792">
    <property type="entry name" value="urease_alph"/>
    <property type="match status" value="1"/>
</dbReference>
<dbReference type="Gene3D" id="2.10.150.10">
    <property type="entry name" value="Urease, beta subunit"/>
    <property type="match status" value="1"/>
</dbReference>
<dbReference type="PROSITE" id="PS01120">
    <property type="entry name" value="UREASE_1"/>
    <property type="match status" value="1"/>
</dbReference>
<dbReference type="EC" id="3.5.1.5" evidence="2 6"/>
<dbReference type="CDD" id="cd00375">
    <property type="entry name" value="Urease_alpha"/>
    <property type="match status" value="1"/>
</dbReference>
<evidence type="ECO:0000259" key="11">
    <source>
        <dbReference type="PROSITE" id="PS51368"/>
    </source>
</evidence>
<dbReference type="NCBIfam" id="TIGR00192">
    <property type="entry name" value="urease_beta"/>
    <property type="match status" value="1"/>
</dbReference>
<keyword evidence="5 6" id="KW-0378">Hydrolase</keyword>
<comment type="catalytic activity">
    <reaction evidence="6">
        <text>urea + 2 H2O + H(+) = hydrogencarbonate + 2 NH4(+)</text>
        <dbReference type="Rhea" id="RHEA:20557"/>
        <dbReference type="ChEBI" id="CHEBI:15377"/>
        <dbReference type="ChEBI" id="CHEBI:15378"/>
        <dbReference type="ChEBI" id="CHEBI:16199"/>
        <dbReference type="ChEBI" id="CHEBI:17544"/>
        <dbReference type="ChEBI" id="CHEBI:28938"/>
        <dbReference type="EC" id="3.5.1.5"/>
    </reaction>
</comment>
<dbReference type="PANTHER" id="PTHR33569">
    <property type="entry name" value="UREASE"/>
    <property type="match status" value="1"/>
</dbReference>
<feature type="binding site" evidence="8">
    <location>
        <position position="637"/>
    </location>
    <ligand>
        <name>Ni(2+)</name>
        <dbReference type="ChEBI" id="CHEBI:49786"/>
        <label>1</label>
    </ligand>
</feature>
<evidence type="ECO:0000256" key="9">
    <source>
        <dbReference type="PIRSR" id="PIRSR611612-52"/>
    </source>
</evidence>
<dbReference type="SUPFAM" id="SSF51338">
    <property type="entry name" value="Composite domain of metallo-dependent hydrolases"/>
    <property type="match status" value="2"/>
</dbReference>
<dbReference type="InterPro" id="IPR005848">
    <property type="entry name" value="Urease_asu"/>
</dbReference>
<feature type="binding site" description="via carbamate group" evidence="8">
    <location>
        <position position="494"/>
    </location>
    <ligand>
        <name>Ni(2+)</name>
        <dbReference type="ChEBI" id="CHEBI:49786"/>
        <label>1</label>
    </ligand>
</feature>
<keyword evidence="4 6" id="KW-0479">Metal-binding</keyword>
<feature type="active site" description="Proton donor" evidence="9 10">
    <location>
        <position position="597"/>
    </location>
</feature>
<evidence type="ECO:0000256" key="7">
    <source>
        <dbReference type="PIRSR" id="PIRSR001222-50"/>
    </source>
</evidence>
<feature type="binding site" evidence="8">
    <location>
        <position position="413"/>
    </location>
    <ligand>
        <name>Ni(2+)</name>
        <dbReference type="ChEBI" id="CHEBI:49786"/>
        <label>1</label>
    </ligand>
</feature>
<dbReference type="InterPro" id="IPR006680">
    <property type="entry name" value="Amidohydro-rel"/>
</dbReference>
<dbReference type="Gene3D" id="2.30.40.10">
    <property type="entry name" value="Urease, subunit C, domain 1"/>
    <property type="match status" value="1"/>
</dbReference>
<evidence type="ECO:0000256" key="6">
    <source>
        <dbReference type="PIRNR" id="PIRNR001222"/>
    </source>
</evidence>
<dbReference type="PANTHER" id="PTHR33569:SF1">
    <property type="entry name" value="UREASE"/>
    <property type="match status" value="1"/>
</dbReference>
<name>A0A7S1XNQ6_9STRA</name>
<gene>
    <name evidence="12" type="ORF">PPAR1163_LOCUS6709</name>
</gene>
<feature type="binding site" evidence="8">
    <location>
        <position position="411"/>
    </location>
    <ligand>
        <name>Ni(2+)</name>
        <dbReference type="ChEBI" id="CHEBI:49786"/>
        <label>1</label>
    </ligand>
</feature>
<proteinExistence type="inferred from homology"/>
<evidence type="ECO:0000256" key="5">
    <source>
        <dbReference type="ARBA" id="ARBA00022801"/>
    </source>
</evidence>
<dbReference type="Pfam" id="PF00449">
    <property type="entry name" value="Urease_alpha"/>
    <property type="match status" value="1"/>
</dbReference>
<dbReference type="Pfam" id="PF00699">
    <property type="entry name" value="Urease_beta"/>
    <property type="match status" value="1"/>
</dbReference>
<dbReference type="InterPro" id="IPR002026">
    <property type="entry name" value="Urease_gamma/gamma-beta_su"/>
</dbReference>
<evidence type="ECO:0000256" key="2">
    <source>
        <dbReference type="ARBA" id="ARBA00012934"/>
    </source>
</evidence>
<dbReference type="InterPro" id="IPR029754">
    <property type="entry name" value="Urease_Ni-bd"/>
</dbReference>
<dbReference type="EMBL" id="HBGJ01010786">
    <property type="protein sequence ID" value="CAD9248350.1"/>
    <property type="molecule type" value="Transcribed_RNA"/>
</dbReference>
<reference evidence="12" key="1">
    <citation type="submission" date="2021-01" db="EMBL/GenBank/DDBJ databases">
        <authorList>
            <person name="Corre E."/>
            <person name="Pelletier E."/>
            <person name="Niang G."/>
            <person name="Scheremetjew M."/>
            <person name="Finn R."/>
            <person name="Kale V."/>
            <person name="Holt S."/>
            <person name="Cochrane G."/>
            <person name="Meng A."/>
            <person name="Brown T."/>
            <person name="Cohen L."/>
        </authorList>
    </citation>
    <scope>NUCLEOTIDE SEQUENCE</scope>
    <source>
        <strain evidence="12">CCMP2877</strain>
    </source>
</reference>
<dbReference type="GO" id="GO:0035550">
    <property type="term" value="C:urease complex"/>
    <property type="evidence" value="ECO:0007669"/>
    <property type="project" value="InterPro"/>
</dbReference>
<dbReference type="FunFam" id="3.30.280.10:FF:000001">
    <property type="entry name" value="Urease subunit alpha"/>
    <property type="match status" value="1"/>
</dbReference>
<dbReference type="GO" id="GO:0043419">
    <property type="term" value="P:urea catabolic process"/>
    <property type="evidence" value="ECO:0007669"/>
    <property type="project" value="UniProtKB-UniPathway"/>
</dbReference>
<evidence type="ECO:0000256" key="3">
    <source>
        <dbReference type="ARBA" id="ARBA00022596"/>
    </source>
</evidence>
<dbReference type="CDD" id="cd00390">
    <property type="entry name" value="Urease_gamma"/>
    <property type="match status" value="1"/>
</dbReference>
<accession>A0A7S1XNQ6</accession>
<dbReference type="InterPro" id="IPR002019">
    <property type="entry name" value="Urease_beta-like"/>
</dbReference>
<sequence>MHLCARELDKLVLHHAGFLAQKRLARGVKLNASEAVALIATQLLEYIRDGKSVAELMDLGRRFLGRNQVQPGVAAMLPEVQVEGTFPDGTKLVTVHDPISLDDGDLTLALYGSFLPVPALTVFAGGPAEGPIAPGIVKSPEEDVAINVGRDTVVLTVTSLCDRPIQVGSHYHFVETNKMLRFDRRRAIGMRLNIAAGTAVRFEPGDTKLVSLCAIAGAQVVKGGNNLCAGIADVFSEASKAAIMQRVTERGFAHQEEDTRGDAVKRLKGDPDLQVVKIPRHVYVTMYGPTVGDVVRLGDTSLYITIERDFTVYGDECKFGGGKVLREGMGQMAGVTADKVLDVVITNAVVLDYTGIYKCDIGLKDGLIAGLGKAGNPDVMAGVSPNMIVGPNTEAIAGEGLIVTAGGIDTHVHFICPQLCEEALTNGLTTLLGGGTGPASGTCATTCTPAPLHLEMMLRSTDDIPMNFGFTGKGNSSSPEGLVDVVEAGAVGLKLHEDWGTTPAAIDACLQVADAHDVQVTIHTDTLNESGNVEDSIAAFKGRTLHTYHSEGAGGGHAPDIIKVCGEANVIPSSTNPTRPYTVNTIDEHLDMLMVCHHLSREIAEDVAFAESRIRGETIAAEDVLHDIGAISIISSDSQAMGRIGEVVTRTWQTAHKMKVQRGALPEDAAGGIGGSGSDNLRAKRYVAKYTINPALAHGMSHIIGSVEVGKMADLCLYRPAMFGIRPEMVIKGGTIAYAQMGDANASIPTPQPVVMRPMWGALGSAPAVTSIAFVSRVAKESDVGAKYGLRKRVEAVTKCRSVTKADMKLNNLLPQISVDPETYAVDVTVGSEKVDMRVAPIDKLPLAQRYTLF</sequence>
<dbReference type="InterPro" id="IPR011612">
    <property type="entry name" value="Urease_alpha_N_dom"/>
</dbReference>
<evidence type="ECO:0000256" key="1">
    <source>
        <dbReference type="ARBA" id="ARBA00004897"/>
    </source>
</evidence>
<feature type="binding site" evidence="8">
    <location>
        <position position="549"/>
    </location>
    <ligand>
        <name>Ni(2+)</name>
        <dbReference type="ChEBI" id="CHEBI:49786"/>
        <label>2</label>
    </ligand>
</feature>
<dbReference type="PRINTS" id="PR01752">
    <property type="entry name" value="UREASE"/>
</dbReference>
<dbReference type="InterPro" id="IPR050069">
    <property type="entry name" value="Urease_subunit"/>
</dbReference>
<dbReference type="Gene3D" id="3.30.280.10">
    <property type="entry name" value="Urease, gamma-like subunit"/>
    <property type="match status" value="1"/>
</dbReference>
<dbReference type="PROSITE" id="PS00145">
    <property type="entry name" value="UREASE_2"/>
    <property type="match status" value="1"/>
</dbReference>
<dbReference type="NCBIfam" id="NF009686">
    <property type="entry name" value="PRK13207.1"/>
    <property type="match status" value="1"/>
</dbReference>
<dbReference type="CDD" id="cd00407">
    <property type="entry name" value="Urease_beta"/>
    <property type="match status" value="1"/>
</dbReference>
<evidence type="ECO:0000313" key="12">
    <source>
        <dbReference type="EMBL" id="CAD9248350.1"/>
    </source>
</evidence>
<feature type="binding site" evidence="8">
    <location>
        <position position="523"/>
    </location>
    <ligand>
        <name>Ni(2+)</name>
        <dbReference type="ChEBI" id="CHEBI:49786"/>
        <label>2</label>
    </ligand>
</feature>
<comment type="pathway">
    <text evidence="1 6">Nitrogen metabolism; urea degradation; CO(2) and NH(3) from urea (urease route): step 1/1.</text>
</comment>
<evidence type="ECO:0000256" key="8">
    <source>
        <dbReference type="PIRSR" id="PIRSR001222-51"/>
    </source>
</evidence>
<dbReference type="NCBIfam" id="NF009671">
    <property type="entry name" value="PRK13192.1"/>
    <property type="match status" value="1"/>
</dbReference>
<dbReference type="NCBIfam" id="NF009712">
    <property type="entry name" value="PRK13241.1"/>
    <property type="match status" value="1"/>
</dbReference>
<dbReference type="SUPFAM" id="SSF51556">
    <property type="entry name" value="Metallo-dependent hydrolases"/>
    <property type="match status" value="1"/>
</dbReference>
<keyword evidence="3 6" id="KW-0533">Nickel</keyword>
<feature type="binding site" evidence="10">
    <location>
        <position position="496"/>
    </location>
    <ligand>
        <name>substrate</name>
    </ligand>
</feature>
<comment type="cofactor">
    <cofactor evidence="8">
        <name>Ni cation</name>
        <dbReference type="ChEBI" id="CHEBI:25516"/>
    </cofactor>
    <text evidence="8">Binds 2 nickel ions per subunit.</text>
</comment>
<feature type="domain" description="Urease" evidence="11">
    <location>
        <begin position="406"/>
        <end position="854"/>
    </location>
</feature>
<dbReference type="GO" id="GO:0016151">
    <property type="term" value="F:nickel cation binding"/>
    <property type="evidence" value="ECO:0007669"/>
    <property type="project" value="InterPro"/>
</dbReference>
<dbReference type="PIRSF" id="PIRSF001222">
    <property type="entry name" value="Urease"/>
    <property type="match status" value="1"/>
</dbReference>
<dbReference type="InterPro" id="IPR017951">
    <property type="entry name" value="Urease_asu_c"/>
</dbReference>
<comment type="PTM">
    <text evidence="7">Carbamylation allows a single lysine to coordinate two nickel ions.</text>
</comment>
<protein>
    <recommendedName>
        <fullName evidence="2 6">Urease</fullName>
        <ecNumber evidence="2 6">3.5.1.5</ecNumber>
    </recommendedName>
    <alternativeName>
        <fullName evidence="6">Urea amidohydrolase</fullName>
    </alternativeName>
</protein>
<dbReference type="InterPro" id="IPR008221">
    <property type="entry name" value="Urease"/>
</dbReference>
<dbReference type="GO" id="GO:0009039">
    <property type="term" value="F:urease activity"/>
    <property type="evidence" value="ECO:0007669"/>
    <property type="project" value="UniProtKB-EC"/>
</dbReference>
<dbReference type="InterPro" id="IPR032466">
    <property type="entry name" value="Metal_Hydrolase"/>
</dbReference>
<dbReference type="InterPro" id="IPR017950">
    <property type="entry name" value="Urease_AS"/>
</dbReference>